<dbReference type="EMBL" id="FQUS01000003">
    <property type="protein sequence ID" value="SHE73230.1"/>
    <property type="molecule type" value="Genomic_DNA"/>
</dbReference>
<dbReference type="Pfam" id="PF03737">
    <property type="entry name" value="RraA-like"/>
    <property type="match status" value="1"/>
</dbReference>
<keyword evidence="1" id="KW-0460">Magnesium</keyword>
<dbReference type="SUPFAM" id="SSF89562">
    <property type="entry name" value="RraA-like"/>
    <property type="match status" value="1"/>
</dbReference>
<sequence>MKYLESFFIALFVFCLGLQLPANGQTIPKEKLIALTPQWEGERFEDGRPRVPDHILERMEHVTIEEAWGIIRREGYDNQFEGGEWKILHPDEPIVGRALTATYSPARPGVQAYIDRQGEKADRSGPPNTWPIDMLKEGDVYVADGYGKVKDGTLIGDRLGNTIYANSGNGVVLHGSSRDREGLAEIDGFNAFVRDWHPSYIREMMLIGLNSPTRVGSVTVIPGDVVLAKQDGVIFIPAHLAERVVSRSEVIRARDTFAHERVRSGTYTAGQMDTEWTQAIEEDFIQWVEKNADRLKEELGVSQITIDDMLEE</sequence>
<feature type="binding site" evidence="1">
    <location>
        <position position="178"/>
    </location>
    <ligand>
        <name>substrate</name>
    </ligand>
</feature>
<dbReference type="OrthoDB" id="9784786at2"/>
<feature type="binding site" evidence="1">
    <location>
        <begin position="156"/>
        <end position="159"/>
    </location>
    <ligand>
        <name>substrate</name>
    </ligand>
</feature>
<dbReference type="GO" id="GO:0046872">
    <property type="term" value="F:metal ion binding"/>
    <property type="evidence" value="ECO:0007669"/>
    <property type="project" value="UniProtKB-KW"/>
</dbReference>
<keyword evidence="3" id="KW-1185">Reference proteome</keyword>
<comment type="cofactor">
    <cofactor evidence="1">
        <name>Mg(2+)</name>
        <dbReference type="ChEBI" id="CHEBI:18420"/>
    </cofactor>
</comment>
<dbReference type="CDD" id="cd16841">
    <property type="entry name" value="RraA_family"/>
    <property type="match status" value="1"/>
</dbReference>
<evidence type="ECO:0000313" key="3">
    <source>
        <dbReference type="Proteomes" id="UP000184041"/>
    </source>
</evidence>
<feature type="binding site" evidence="1">
    <location>
        <position position="179"/>
    </location>
    <ligand>
        <name>Mg(2+)</name>
        <dbReference type="ChEBI" id="CHEBI:18420"/>
    </ligand>
</feature>
<dbReference type="Proteomes" id="UP000184041">
    <property type="component" value="Unassembled WGS sequence"/>
</dbReference>
<dbReference type="STRING" id="1194090.SAMN05443144_10354"/>
<dbReference type="RefSeq" id="WP_073059476.1">
    <property type="nucleotide sequence ID" value="NZ_FQUS01000003.1"/>
</dbReference>
<organism evidence="2 3">
    <name type="scientific">Fodinibius roseus</name>
    <dbReference type="NCBI Taxonomy" id="1194090"/>
    <lineage>
        <taxon>Bacteria</taxon>
        <taxon>Pseudomonadati</taxon>
        <taxon>Balneolota</taxon>
        <taxon>Balneolia</taxon>
        <taxon>Balneolales</taxon>
        <taxon>Balneolaceae</taxon>
        <taxon>Fodinibius</taxon>
    </lineage>
</organism>
<name>A0A1M4VWE8_9BACT</name>
<accession>A0A1M4VWE8</accession>
<dbReference type="InterPro" id="IPR005493">
    <property type="entry name" value="RraA/RraA-like"/>
</dbReference>
<dbReference type="Gene3D" id="3.50.30.40">
    <property type="entry name" value="Ribonuclease E inhibitor RraA/RraA-like"/>
    <property type="match status" value="1"/>
</dbReference>
<gene>
    <name evidence="2" type="ORF">SAMN05443144_10354</name>
</gene>
<dbReference type="InterPro" id="IPR036704">
    <property type="entry name" value="RraA/RraA-like_sf"/>
</dbReference>
<evidence type="ECO:0000256" key="1">
    <source>
        <dbReference type="PIRSR" id="PIRSR605493-1"/>
    </source>
</evidence>
<reference evidence="2 3" key="1">
    <citation type="submission" date="2016-11" db="EMBL/GenBank/DDBJ databases">
        <authorList>
            <person name="Jaros S."/>
            <person name="Januszkiewicz K."/>
            <person name="Wedrychowicz H."/>
        </authorList>
    </citation>
    <scope>NUCLEOTIDE SEQUENCE [LARGE SCALE GENOMIC DNA]</scope>
    <source>
        <strain evidence="2 3">DSM 21986</strain>
    </source>
</reference>
<dbReference type="AlphaFoldDB" id="A0A1M4VWE8"/>
<evidence type="ECO:0000313" key="2">
    <source>
        <dbReference type="EMBL" id="SHE73230.1"/>
    </source>
</evidence>
<protein>
    <submittedName>
        <fullName evidence="2">Regulator of RNase E activity RraA</fullName>
    </submittedName>
</protein>
<keyword evidence="1" id="KW-0479">Metal-binding</keyword>
<proteinExistence type="predicted"/>